<protein>
    <recommendedName>
        <fullName evidence="5">GST N-terminal domain-containing protein</fullName>
    </recommendedName>
</protein>
<evidence type="ECO:0000313" key="4">
    <source>
        <dbReference type="Proteomes" id="UP000799772"/>
    </source>
</evidence>
<dbReference type="AlphaFoldDB" id="A0A9P4IIX9"/>
<dbReference type="PROSITE" id="PS50405">
    <property type="entry name" value="GST_CTER"/>
    <property type="match status" value="1"/>
</dbReference>
<dbReference type="InterPro" id="IPR036249">
    <property type="entry name" value="Thioredoxin-like_sf"/>
</dbReference>
<dbReference type="PANTHER" id="PTHR43968:SF8">
    <property type="entry name" value="S-TRANSFERASE, PUTATIVE (AFU_ORTHOLOGUE AFUA_2G00590)-RELATED"/>
    <property type="match status" value="1"/>
</dbReference>
<keyword evidence="4" id="KW-1185">Reference proteome</keyword>
<dbReference type="Gene3D" id="3.40.30.10">
    <property type="entry name" value="Glutaredoxin"/>
    <property type="match status" value="1"/>
</dbReference>
<evidence type="ECO:0000313" key="3">
    <source>
        <dbReference type="EMBL" id="KAF2100133.1"/>
    </source>
</evidence>
<dbReference type="Proteomes" id="UP000799772">
    <property type="component" value="Unassembled WGS sequence"/>
</dbReference>
<evidence type="ECO:0000259" key="1">
    <source>
        <dbReference type="PROSITE" id="PS50404"/>
    </source>
</evidence>
<organism evidence="3 4">
    <name type="scientific">Rhizodiscina lignyota</name>
    <dbReference type="NCBI Taxonomy" id="1504668"/>
    <lineage>
        <taxon>Eukaryota</taxon>
        <taxon>Fungi</taxon>
        <taxon>Dikarya</taxon>
        <taxon>Ascomycota</taxon>
        <taxon>Pezizomycotina</taxon>
        <taxon>Dothideomycetes</taxon>
        <taxon>Pleosporomycetidae</taxon>
        <taxon>Aulographales</taxon>
        <taxon>Rhizodiscinaceae</taxon>
        <taxon>Rhizodiscina</taxon>
    </lineage>
</organism>
<dbReference type="InterPro" id="IPR004045">
    <property type="entry name" value="Glutathione_S-Trfase_N"/>
</dbReference>
<comment type="caution">
    <text evidence="3">The sequence shown here is derived from an EMBL/GenBank/DDBJ whole genome shotgun (WGS) entry which is preliminary data.</text>
</comment>
<proteinExistence type="predicted"/>
<accession>A0A9P4IIX9</accession>
<dbReference type="SUPFAM" id="SSF52833">
    <property type="entry name" value="Thioredoxin-like"/>
    <property type="match status" value="1"/>
</dbReference>
<dbReference type="OrthoDB" id="412788at2759"/>
<dbReference type="GO" id="GO:0005737">
    <property type="term" value="C:cytoplasm"/>
    <property type="evidence" value="ECO:0007669"/>
    <property type="project" value="TreeGrafter"/>
</dbReference>
<name>A0A9P4IIX9_9PEZI</name>
<dbReference type="SUPFAM" id="SSF47616">
    <property type="entry name" value="GST C-terminal domain-like"/>
    <property type="match status" value="1"/>
</dbReference>
<gene>
    <name evidence="3" type="ORF">NA57DRAFT_75633</name>
</gene>
<reference evidence="3" key="1">
    <citation type="journal article" date="2020" name="Stud. Mycol.">
        <title>101 Dothideomycetes genomes: a test case for predicting lifestyles and emergence of pathogens.</title>
        <authorList>
            <person name="Haridas S."/>
            <person name="Albert R."/>
            <person name="Binder M."/>
            <person name="Bloem J."/>
            <person name="Labutti K."/>
            <person name="Salamov A."/>
            <person name="Andreopoulos B."/>
            <person name="Baker S."/>
            <person name="Barry K."/>
            <person name="Bills G."/>
            <person name="Bluhm B."/>
            <person name="Cannon C."/>
            <person name="Castanera R."/>
            <person name="Culley D."/>
            <person name="Daum C."/>
            <person name="Ezra D."/>
            <person name="Gonzalez J."/>
            <person name="Henrissat B."/>
            <person name="Kuo A."/>
            <person name="Liang C."/>
            <person name="Lipzen A."/>
            <person name="Lutzoni F."/>
            <person name="Magnuson J."/>
            <person name="Mondo S."/>
            <person name="Nolan M."/>
            <person name="Ohm R."/>
            <person name="Pangilinan J."/>
            <person name="Park H.-J."/>
            <person name="Ramirez L."/>
            <person name="Alfaro M."/>
            <person name="Sun H."/>
            <person name="Tritt A."/>
            <person name="Yoshinaga Y."/>
            <person name="Zwiers L.-H."/>
            <person name="Turgeon B."/>
            <person name="Goodwin S."/>
            <person name="Spatafora J."/>
            <person name="Crous P."/>
            <person name="Grigoriev I."/>
        </authorList>
    </citation>
    <scope>NUCLEOTIDE SEQUENCE</scope>
    <source>
        <strain evidence="3">CBS 133067</strain>
    </source>
</reference>
<feature type="domain" description="GST N-terminal" evidence="1">
    <location>
        <begin position="6"/>
        <end position="92"/>
    </location>
</feature>
<dbReference type="InterPro" id="IPR050983">
    <property type="entry name" value="GST_Omega/HSP26"/>
</dbReference>
<evidence type="ECO:0000259" key="2">
    <source>
        <dbReference type="PROSITE" id="PS50405"/>
    </source>
</evidence>
<dbReference type="Pfam" id="PF13417">
    <property type="entry name" value="GST_N_3"/>
    <property type="match status" value="1"/>
</dbReference>
<evidence type="ECO:0008006" key="5">
    <source>
        <dbReference type="Google" id="ProtNLM"/>
    </source>
</evidence>
<dbReference type="PROSITE" id="PS50404">
    <property type="entry name" value="GST_NTER"/>
    <property type="match status" value="1"/>
</dbReference>
<dbReference type="CDD" id="cd00570">
    <property type="entry name" value="GST_N_family"/>
    <property type="match status" value="1"/>
</dbReference>
<feature type="domain" description="GST C-terminal" evidence="2">
    <location>
        <begin position="129"/>
        <end position="287"/>
    </location>
</feature>
<sequence length="287" mass="32204">MHDTAGKFIVYSSPESQWANVPLLGLVEKGYAPDDYEIKDLSLSTAENFDPKYLKINPNGTIPSIVAPKLSQPLTDSTDILKFLDNSRPEGPPLVVDSCDRAVMQKLLDLVHSDKVHTNLILLQARNAEEMKAKQNSSFKDFINARQQKLEEHGAANPQHPFYGPKARDNGTIHKLYNSDIGPEHEEFFMHSDHAFSEFADGMNELEATLVLPYAAGDQVTLADLHIVPWLSHAMWGSGATAIDDFGPLERLIQVSVPDFKIGPKTKEWWANMNKRESFKKVFPKLH</sequence>
<dbReference type="InterPro" id="IPR036282">
    <property type="entry name" value="Glutathione-S-Trfase_C_sf"/>
</dbReference>
<dbReference type="Gene3D" id="1.20.1050.10">
    <property type="match status" value="1"/>
</dbReference>
<dbReference type="InterPro" id="IPR010987">
    <property type="entry name" value="Glutathione-S-Trfase_C-like"/>
</dbReference>
<dbReference type="PANTHER" id="PTHR43968">
    <property type="match status" value="1"/>
</dbReference>
<dbReference type="EMBL" id="ML978125">
    <property type="protein sequence ID" value="KAF2100133.1"/>
    <property type="molecule type" value="Genomic_DNA"/>
</dbReference>